<evidence type="ECO:0000256" key="1">
    <source>
        <dbReference type="ARBA" id="ARBA00004191"/>
    </source>
</evidence>
<dbReference type="Proteomes" id="UP001058974">
    <property type="component" value="Chromosome 5"/>
</dbReference>
<evidence type="ECO:0000259" key="7">
    <source>
        <dbReference type="Pfam" id="PF01095"/>
    </source>
</evidence>
<evidence type="ECO:0000313" key="8">
    <source>
        <dbReference type="EMBL" id="KAI5414281.1"/>
    </source>
</evidence>
<proteinExistence type="predicted"/>
<gene>
    <name evidence="8" type="ORF">KIW84_058423</name>
</gene>
<protein>
    <recommendedName>
        <fullName evidence="7">Pectinesterase catalytic domain-containing protein</fullName>
    </recommendedName>
</protein>
<evidence type="ECO:0000313" key="9">
    <source>
        <dbReference type="Proteomes" id="UP001058974"/>
    </source>
</evidence>
<evidence type="ECO:0000256" key="5">
    <source>
        <dbReference type="ARBA" id="ARBA00023085"/>
    </source>
</evidence>
<evidence type="ECO:0000256" key="4">
    <source>
        <dbReference type="ARBA" id="ARBA00022801"/>
    </source>
</evidence>
<sequence length="314" mass="33960">MSPEDEDMKFEVRATLGHPLRNYWTMAILQCYIDSMVNPRGWEEMLGQSINKVTYVKFENVGPGSNTDGRVDLPGVRVLGNHNQALVFTASYFLDADSWIPTRGAPYDRDGESRTTPRNGVAARNGEGGVVPKGEDCVGVLFWLLMWVKRWGNQQGVSPPPPPPPPVGNVEAPKNGNGEGVAAGNGEGNGEGVAVANSEGNGEGIPTGNGEGNDEGVAAGNGEGVNEPEDKDCVGFCFGFSCGPKEDEDMKFEVRATLGHPLRNYWTMAILQCYIDSMVDPRGWEEMLRQSIDKVTYVEFENVGPGSNTNGRVD</sequence>
<dbReference type="Pfam" id="PF01095">
    <property type="entry name" value="Pectinesterase"/>
    <property type="match status" value="2"/>
</dbReference>
<evidence type="ECO:0000256" key="2">
    <source>
        <dbReference type="ARBA" id="ARBA00005184"/>
    </source>
</evidence>
<dbReference type="Gramene" id="Psat05G0842300-T1">
    <property type="protein sequence ID" value="KAI5414281.1"/>
    <property type="gene ID" value="KIW84_058423"/>
</dbReference>
<dbReference type="GO" id="GO:0030599">
    <property type="term" value="F:pectinesterase activity"/>
    <property type="evidence" value="ECO:0007669"/>
    <property type="project" value="InterPro"/>
</dbReference>
<dbReference type="SUPFAM" id="SSF51126">
    <property type="entry name" value="Pectin lyase-like"/>
    <property type="match status" value="2"/>
</dbReference>
<name>A0A9D4X4Y1_PEA</name>
<dbReference type="AlphaFoldDB" id="A0A9D4X4Y1"/>
<evidence type="ECO:0000256" key="3">
    <source>
        <dbReference type="ARBA" id="ARBA00022512"/>
    </source>
</evidence>
<organism evidence="8 9">
    <name type="scientific">Pisum sativum</name>
    <name type="common">Garden pea</name>
    <name type="synonym">Lathyrus oleraceus</name>
    <dbReference type="NCBI Taxonomy" id="3888"/>
    <lineage>
        <taxon>Eukaryota</taxon>
        <taxon>Viridiplantae</taxon>
        <taxon>Streptophyta</taxon>
        <taxon>Embryophyta</taxon>
        <taxon>Tracheophyta</taxon>
        <taxon>Spermatophyta</taxon>
        <taxon>Magnoliopsida</taxon>
        <taxon>eudicotyledons</taxon>
        <taxon>Gunneridae</taxon>
        <taxon>Pentapetalae</taxon>
        <taxon>rosids</taxon>
        <taxon>fabids</taxon>
        <taxon>Fabales</taxon>
        <taxon>Fabaceae</taxon>
        <taxon>Papilionoideae</taxon>
        <taxon>50 kb inversion clade</taxon>
        <taxon>NPAAA clade</taxon>
        <taxon>Hologalegina</taxon>
        <taxon>IRL clade</taxon>
        <taxon>Fabeae</taxon>
        <taxon>Lathyrus</taxon>
    </lineage>
</organism>
<feature type="region of interest" description="Disordered" evidence="6">
    <location>
        <begin position="154"/>
        <end position="183"/>
    </location>
</feature>
<feature type="domain" description="Pectinesterase catalytic" evidence="7">
    <location>
        <begin position="247"/>
        <end position="313"/>
    </location>
</feature>
<accession>A0A9D4X4Y1</accession>
<keyword evidence="5" id="KW-0063">Aspartyl esterase</keyword>
<evidence type="ECO:0000256" key="6">
    <source>
        <dbReference type="SAM" id="MobiDB-lite"/>
    </source>
</evidence>
<dbReference type="PANTHER" id="PTHR31707">
    <property type="entry name" value="PECTINESTERASE"/>
    <property type="match status" value="1"/>
</dbReference>
<dbReference type="GO" id="GO:0042545">
    <property type="term" value="P:cell wall modification"/>
    <property type="evidence" value="ECO:0007669"/>
    <property type="project" value="InterPro"/>
</dbReference>
<comment type="caution">
    <text evidence="8">The sequence shown here is derived from an EMBL/GenBank/DDBJ whole genome shotgun (WGS) entry which is preliminary data.</text>
</comment>
<feature type="compositionally biased region" description="Basic and acidic residues" evidence="6">
    <location>
        <begin position="106"/>
        <end position="115"/>
    </location>
</feature>
<dbReference type="InterPro" id="IPR012334">
    <property type="entry name" value="Pectin_lyas_fold"/>
</dbReference>
<dbReference type="InterPro" id="IPR000070">
    <property type="entry name" value="Pectinesterase_cat"/>
</dbReference>
<comment type="subcellular location">
    <subcellularLocation>
        <location evidence="1">Secreted</location>
        <location evidence="1">Cell wall</location>
    </subcellularLocation>
</comment>
<keyword evidence="3" id="KW-0964">Secreted</keyword>
<keyword evidence="3" id="KW-0134">Cell wall</keyword>
<dbReference type="EMBL" id="JAMSHJ010000005">
    <property type="protein sequence ID" value="KAI5414281.1"/>
    <property type="molecule type" value="Genomic_DNA"/>
</dbReference>
<feature type="domain" description="Pectinesterase catalytic" evidence="7">
    <location>
        <begin position="6"/>
        <end position="96"/>
    </location>
</feature>
<comment type="pathway">
    <text evidence="2">Glycan metabolism; pectin degradation; 2-dehydro-3-deoxy-D-gluconate from pectin: step 1/5.</text>
</comment>
<keyword evidence="9" id="KW-1185">Reference proteome</keyword>
<keyword evidence="4" id="KW-0378">Hydrolase</keyword>
<reference evidence="8 9" key="1">
    <citation type="journal article" date="2022" name="Nat. Genet.">
        <title>Improved pea reference genome and pan-genome highlight genomic features and evolutionary characteristics.</title>
        <authorList>
            <person name="Yang T."/>
            <person name="Liu R."/>
            <person name="Luo Y."/>
            <person name="Hu S."/>
            <person name="Wang D."/>
            <person name="Wang C."/>
            <person name="Pandey M.K."/>
            <person name="Ge S."/>
            <person name="Xu Q."/>
            <person name="Li N."/>
            <person name="Li G."/>
            <person name="Huang Y."/>
            <person name="Saxena R.K."/>
            <person name="Ji Y."/>
            <person name="Li M."/>
            <person name="Yan X."/>
            <person name="He Y."/>
            <person name="Liu Y."/>
            <person name="Wang X."/>
            <person name="Xiang C."/>
            <person name="Varshney R.K."/>
            <person name="Ding H."/>
            <person name="Gao S."/>
            <person name="Zong X."/>
        </authorList>
    </citation>
    <scope>NUCLEOTIDE SEQUENCE [LARGE SCALE GENOMIC DNA]</scope>
    <source>
        <strain evidence="8 9">cv. Zhongwan 6</strain>
    </source>
</reference>
<dbReference type="InterPro" id="IPR011050">
    <property type="entry name" value="Pectin_lyase_fold/virulence"/>
</dbReference>
<feature type="compositionally biased region" description="Pro residues" evidence="6">
    <location>
        <begin position="158"/>
        <end position="167"/>
    </location>
</feature>
<feature type="region of interest" description="Disordered" evidence="6">
    <location>
        <begin position="104"/>
        <end position="127"/>
    </location>
</feature>
<dbReference type="Gene3D" id="2.160.20.10">
    <property type="entry name" value="Single-stranded right-handed beta-helix, Pectin lyase-like"/>
    <property type="match status" value="2"/>
</dbReference>